<protein>
    <submittedName>
        <fullName evidence="2">Uncharacterized protein</fullName>
    </submittedName>
</protein>
<organism evidence="2 3">
    <name type="scientific">Orbilia oligospora</name>
    <name type="common">Nematode-trapping fungus</name>
    <name type="synonym">Arthrobotrys oligospora</name>
    <dbReference type="NCBI Taxonomy" id="2813651"/>
    <lineage>
        <taxon>Eukaryota</taxon>
        <taxon>Fungi</taxon>
        <taxon>Dikarya</taxon>
        <taxon>Ascomycota</taxon>
        <taxon>Pezizomycotina</taxon>
        <taxon>Orbiliomycetes</taxon>
        <taxon>Orbiliales</taxon>
        <taxon>Orbiliaceae</taxon>
        <taxon>Orbilia</taxon>
    </lineage>
</organism>
<evidence type="ECO:0000256" key="1">
    <source>
        <dbReference type="SAM" id="MobiDB-lite"/>
    </source>
</evidence>
<dbReference type="AlphaFoldDB" id="A0A7C8NG59"/>
<reference evidence="2 3" key="1">
    <citation type="submission" date="2019-06" db="EMBL/GenBank/DDBJ databases">
        <authorList>
            <person name="Palmer J.M."/>
        </authorList>
    </citation>
    <scope>NUCLEOTIDE SEQUENCE [LARGE SCALE GENOMIC DNA]</scope>
    <source>
        <strain evidence="2 3">TWF703</strain>
    </source>
</reference>
<feature type="compositionally biased region" description="Basic and acidic residues" evidence="1">
    <location>
        <begin position="46"/>
        <end position="68"/>
    </location>
</feature>
<accession>A0A7C8NG59</accession>
<name>A0A7C8NG59_ORBOL</name>
<sequence length="117" mass="12218">MSPPSKVEPTLKINVHPNPPVGVKMPPPTTPPPPLAEDTKSAIQKAVHDREAPAHLLGDKDALHRKGLDNTPEGQGKGVKGAEDTEIKEGKGKKSPPMGKEEGIIGGTNVSFGSNAH</sequence>
<feature type="compositionally biased region" description="Pro residues" evidence="1">
    <location>
        <begin position="17"/>
        <end position="35"/>
    </location>
</feature>
<feature type="compositionally biased region" description="Basic and acidic residues" evidence="1">
    <location>
        <begin position="80"/>
        <end position="92"/>
    </location>
</feature>
<proteinExistence type="predicted"/>
<evidence type="ECO:0000313" key="2">
    <source>
        <dbReference type="EMBL" id="KAF3127111.1"/>
    </source>
</evidence>
<dbReference type="EMBL" id="WIQZ01000079">
    <property type="protein sequence ID" value="KAF3127111.1"/>
    <property type="molecule type" value="Genomic_DNA"/>
</dbReference>
<evidence type="ECO:0000313" key="3">
    <source>
        <dbReference type="Proteomes" id="UP000480548"/>
    </source>
</evidence>
<dbReference type="Proteomes" id="UP000480548">
    <property type="component" value="Unassembled WGS sequence"/>
</dbReference>
<gene>
    <name evidence="2" type="ORF">TWF703_010059</name>
</gene>
<comment type="caution">
    <text evidence="2">The sequence shown here is derived from an EMBL/GenBank/DDBJ whole genome shotgun (WGS) entry which is preliminary data.</text>
</comment>
<feature type="compositionally biased region" description="Polar residues" evidence="1">
    <location>
        <begin position="108"/>
        <end position="117"/>
    </location>
</feature>
<feature type="region of interest" description="Disordered" evidence="1">
    <location>
        <begin position="1"/>
        <end position="117"/>
    </location>
</feature>